<feature type="compositionally biased region" description="Acidic residues" evidence="1">
    <location>
        <begin position="353"/>
        <end position="363"/>
    </location>
</feature>
<feature type="compositionally biased region" description="Basic and acidic residues" evidence="1">
    <location>
        <begin position="595"/>
        <end position="612"/>
    </location>
</feature>
<feature type="compositionally biased region" description="Polar residues" evidence="1">
    <location>
        <begin position="381"/>
        <end position="391"/>
    </location>
</feature>
<feature type="compositionally biased region" description="Basic and acidic residues" evidence="1">
    <location>
        <begin position="570"/>
        <end position="588"/>
    </location>
</feature>
<dbReference type="Proteomes" id="UP000447873">
    <property type="component" value="Unassembled WGS sequence"/>
</dbReference>
<feature type="region of interest" description="Disordered" evidence="1">
    <location>
        <begin position="559"/>
        <end position="665"/>
    </location>
</feature>
<feature type="compositionally biased region" description="Basic and acidic residues" evidence="1">
    <location>
        <begin position="257"/>
        <end position="277"/>
    </location>
</feature>
<name>A0A8H3U2D6_VENIN</name>
<feature type="region of interest" description="Disordered" evidence="1">
    <location>
        <begin position="125"/>
        <end position="164"/>
    </location>
</feature>
<keyword evidence="5" id="KW-1185">Reference proteome</keyword>
<dbReference type="AlphaFoldDB" id="A0A8H3U2D6"/>
<protein>
    <submittedName>
        <fullName evidence="2">Uncharacterized protein</fullName>
    </submittedName>
</protein>
<reference evidence="2 4" key="1">
    <citation type="submission" date="2018-12" db="EMBL/GenBank/DDBJ databases">
        <title>Venturia inaequalis Genome Resource.</title>
        <authorList>
            <person name="Lichtner F.J."/>
        </authorList>
    </citation>
    <scope>NUCLEOTIDE SEQUENCE [LARGE SCALE GENOMIC DNA]</scope>
    <source>
        <strain evidence="2 4">120213</strain>
        <strain evidence="3 5">DMI_063113</strain>
    </source>
</reference>
<sequence length="784" mass="87948">MASENYDEPDHMLDAPPTPGTGDVEDWEDGGLEELVEADIAQVVSGSEEQSGAITTDENSTLEEELAAEMFGSDEEHEHDPIAVDDSDLFGDRIPQQLTAADIANLKPNPKTVANAFFKASTRKPKNYTRTGSSASAQAPIFSQSSTSTLAKVPTKGKFSKSDPKFNPMTIFSLDKKATPGSKLVELTKTNAADKKAVKDASKVADLKAKNKAVEERRASMGVQANAKGAFDQKPDPKGAKTKAAYALKKSKLPSEAVKKGKEQDAMLEREESKRVADLAMTKNLEAMPEHLPQGEMEGQARARQLSGAFLAEAAATSKRKRPEAESSAPSKKTKTSKMTVHKDLSSPHVYEQEDEDEPADEMEGVRVERKILAPKRTKQLDNLKSGSNSLAKKKVNPASAAPQKRNVSEKSALSSKKRRAEEPNERQIKDMANKKRKVENDSPKVVHTLYQHTEAWKMVRGGYKERKEPVPQFVPHVEGQPSPYALHAEKKGHVLPAQPLKEKAKPRTKTTSGHDKFSLAQILAEQEDGAARKLSKEEERMNVRARIYAPDRYQGMAGRMRGSAQAHEVAADVERLRQEKSEREEGFRASTYSAKDRKLDVKAQQKLDKQWRNVNGSDDVEQSKQTQPRPKPRTWSKANEWEKTKVSTDWPVDPSISFKSSGQAVGRRGYLVRSRWGPEEGEMTSEKRAEVEKKWERERTFKGLEKTSSMEAEIDKRTWQEKKGDEDVRKEKEKAMTRKERIELGKEWKEEKTWGNKVGKKIMWRVEGWVKEDEDDDEDDEDE</sequence>
<dbReference type="Proteomes" id="UP000490939">
    <property type="component" value="Unassembled WGS sequence"/>
</dbReference>
<comment type="caution">
    <text evidence="2">The sequence shown here is derived from an EMBL/GenBank/DDBJ whole genome shotgun (WGS) entry which is preliminary data.</text>
</comment>
<feature type="region of interest" description="Disordered" evidence="1">
    <location>
        <begin position="707"/>
        <end position="733"/>
    </location>
</feature>
<feature type="compositionally biased region" description="Basic and acidic residues" evidence="1">
    <location>
        <begin position="420"/>
        <end position="445"/>
    </location>
</feature>
<feature type="region of interest" description="Disordered" evidence="1">
    <location>
        <begin position="217"/>
        <end position="447"/>
    </location>
</feature>
<feature type="compositionally biased region" description="Polar residues" evidence="1">
    <location>
        <begin position="128"/>
        <end position="150"/>
    </location>
</feature>
<evidence type="ECO:0000313" key="3">
    <source>
        <dbReference type="EMBL" id="KAE9994533.1"/>
    </source>
</evidence>
<organism evidence="2 4">
    <name type="scientific">Venturia inaequalis</name>
    <name type="common">Apple scab fungus</name>
    <dbReference type="NCBI Taxonomy" id="5025"/>
    <lineage>
        <taxon>Eukaryota</taxon>
        <taxon>Fungi</taxon>
        <taxon>Dikarya</taxon>
        <taxon>Ascomycota</taxon>
        <taxon>Pezizomycotina</taxon>
        <taxon>Dothideomycetes</taxon>
        <taxon>Pleosporomycetidae</taxon>
        <taxon>Venturiales</taxon>
        <taxon>Venturiaceae</taxon>
        <taxon>Venturia</taxon>
    </lineage>
</organism>
<evidence type="ECO:0000313" key="5">
    <source>
        <dbReference type="Proteomes" id="UP000490939"/>
    </source>
</evidence>
<evidence type="ECO:0000256" key="1">
    <source>
        <dbReference type="SAM" id="MobiDB-lite"/>
    </source>
</evidence>
<feature type="compositionally biased region" description="Basic and acidic residues" evidence="1">
    <location>
        <begin position="714"/>
        <end position="733"/>
    </location>
</feature>
<feature type="region of interest" description="Disordered" evidence="1">
    <location>
        <begin position="1"/>
        <end position="28"/>
    </location>
</feature>
<evidence type="ECO:0000313" key="4">
    <source>
        <dbReference type="Proteomes" id="UP000447873"/>
    </source>
</evidence>
<feature type="region of interest" description="Disordered" evidence="1">
    <location>
        <begin position="495"/>
        <end position="518"/>
    </location>
</feature>
<accession>A0A8H3U2D6</accession>
<evidence type="ECO:0000313" key="2">
    <source>
        <dbReference type="EMBL" id="KAE9962641.1"/>
    </source>
</evidence>
<proteinExistence type="predicted"/>
<dbReference type="EMBL" id="WNWS01001017">
    <property type="protein sequence ID" value="KAE9962641.1"/>
    <property type="molecule type" value="Genomic_DNA"/>
</dbReference>
<dbReference type="EMBL" id="WNWR01000005">
    <property type="protein sequence ID" value="KAE9994533.1"/>
    <property type="molecule type" value="Genomic_DNA"/>
</dbReference>
<gene>
    <name evidence="3" type="ORF">EG327_008046</name>
    <name evidence="2" type="ORF">EG328_000242</name>
</gene>